<dbReference type="Proteomes" id="UP001056120">
    <property type="component" value="Linkage Group LG10"/>
</dbReference>
<organism evidence="1 2">
    <name type="scientific">Smallanthus sonchifolius</name>
    <dbReference type="NCBI Taxonomy" id="185202"/>
    <lineage>
        <taxon>Eukaryota</taxon>
        <taxon>Viridiplantae</taxon>
        <taxon>Streptophyta</taxon>
        <taxon>Embryophyta</taxon>
        <taxon>Tracheophyta</taxon>
        <taxon>Spermatophyta</taxon>
        <taxon>Magnoliopsida</taxon>
        <taxon>eudicotyledons</taxon>
        <taxon>Gunneridae</taxon>
        <taxon>Pentapetalae</taxon>
        <taxon>asterids</taxon>
        <taxon>campanulids</taxon>
        <taxon>Asterales</taxon>
        <taxon>Asteraceae</taxon>
        <taxon>Asteroideae</taxon>
        <taxon>Heliantheae alliance</taxon>
        <taxon>Millerieae</taxon>
        <taxon>Smallanthus</taxon>
    </lineage>
</organism>
<gene>
    <name evidence="1" type="ORF">L1987_31819</name>
</gene>
<reference evidence="1 2" key="2">
    <citation type="journal article" date="2022" name="Mol. Ecol. Resour.">
        <title>The genomes of chicory, endive, great burdock and yacon provide insights into Asteraceae paleo-polyploidization history and plant inulin production.</title>
        <authorList>
            <person name="Fan W."/>
            <person name="Wang S."/>
            <person name="Wang H."/>
            <person name="Wang A."/>
            <person name="Jiang F."/>
            <person name="Liu H."/>
            <person name="Zhao H."/>
            <person name="Xu D."/>
            <person name="Zhang Y."/>
        </authorList>
    </citation>
    <scope>NUCLEOTIDE SEQUENCE [LARGE SCALE GENOMIC DNA]</scope>
    <source>
        <strain evidence="2">cv. Yunnan</strain>
        <tissue evidence="1">Leaves</tissue>
    </source>
</reference>
<protein>
    <submittedName>
        <fullName evidence="1">Uncharacterized protein</fullName>
    </submittedName>
</protein>
<dbReference type="EMBL" id="CM042027">
    <property type="protein sequence ID" value="KAI3803660.1"/>
    <property type="molecule type" value="Genomic_DNA"/>
</dbReference>
<keyword evidence="2" id="KW-1185">Reference proteome</keyword>
<proteinExistence type="predicted"/>
<reference evidence="2" key="1">
    <citation type="journal article" date="2022" name="Mol. Ecol. Resour.">
        <title>The genomes of chicory, endive, great burdock and yacon provide insights into Asteraceae palaeo-polyploidization history and plant inulin production.</title>
        <authorList>
            <person name="Fan W."/>
            <person name="Wang S."/>
            <person name="Wang H."/>
            <person name="Wang A."/>
            <person name="Jiang F."/>
            <person name="Liu H."/>
            <person name="Zhao H."/>
            <person name="Xu D."/>
            <person name="Zhang Y."/>
        </authorList>
    </citation>
    <scope>NUCLEOTIDE SEQUENCE [LARGE SCALE GENOMIC DNA]</scope>
    <source>
        <strain evidence="2">cv. Yunnan</strain>
    </source>
</reference>
<evidence type="ECO:0000313" key="1">
    <source>
        <dbReference type="EMBL" id="KAI3803660.1"/>
    </source>
</evidence>
<comment type="caution">
    <text evidence="1">The sequence shown here is derived from an EMBL/GenBank/DDBJ whole genome shotgun (WGS) entry which is preliminary data.</text>
</comment>
<name>A0ACB9I8F3_9ASTR</name>
<sequence>MVVFFLSALKTICNLKVCLISVYLKIPSVMCHHLKLHAACKNAPEYAFEEYPSALQIASYNVHKILNNSDTFMVVELKDIMGWEVMPSTFVIQQLEPLQIIKHRVLGKMLPVEHLELGTRAPFVSLPGYCTTAVYKV</sequence>
<accession>A0ACB9I8F3</accession>
<evidence type="ECO:0000313" key="2">
    <source>
        <dbReference type="Proteomes" id="UP001056120"/>
    </source>
</evidence>